<gene>
    <name evidence="1" type="ORF">jaqu_07440</name>
</gene>
<dbReference type="PATRIC" id="fig|935700.4.peg.786"/>
<dbReference type="RefSeq" id="WP_043917588.1">
    <property type="nucleotide sequence ID" value="NZ_FZPF01000002.1"/>
</dbReference>
<organism evidence="1 2">
    <name type="scientific">Jannaschia aquimarina</name>
    <dbReference type="NCBI Taxonomy" id="935700"/>
    <lineage>
        <taxon>Bacteria</taxon>
        <taxon>Pseudomonadati</taxon>
        <taxon>Pseudomonadota</taxon>
        <taxon>Alphaproteobacteria</taxon>
        <taxon>Rhodobacterales</taxon>
        <taxon>Roseobacteraceae</taxon>
        <taxon>Jannaschia</taxon>
    </lineage>
</organism>
<dbReference type="AlphaFoldDB" id="A0A0D1EPG6"/>
<accession>A0A0D1EPG6</accession>
<dbReference type="Proteomes" id="UP000032232">
    <property type="component" value="Unassembled WGS sequence"/>
</dbReference>
<dbReference type="STRING" id="935700.jaqu_07440"/>
<keyword evidence="2" id="KW-1185">Reference proteome</keyword>
<dbReference type="InterPro" id="IPR002808">
    <property type="entry name" value="AdoCbi_amidolase"/>
</dbReference>
<sequence>MIRPALSPPWLDMDLGQEMRVLSFAPHRPGFVTASRILWREVRDADLPEDFDAYAALKGWLRARQAADSVCFLTSRSLDAHRVARAEVEGVRADAVATVGLSNAERIGTRRLAMASVGTINLAVRLSLPLASEALIEALTLAAEARTLAVLEAGLDLPGGPATGTGTDCIAVAAPEGSCRHAGKHTAAGEALGQAVLRAVRAGVSRWMEETGGQTR</sequence>
<dbReference type="PANTHER" id="PTHR35336:SF5">
    <property type="entry name" value="ADENOSYLCOBINAMIDE AMIDOHYDROLASE"/>
    <property type="match status" value="1"/>
</dbReference>
<dbReference type="PANTHER" id="PTHR35336">
    <property type="entry name" value="ADENOSYLCOBINAMIDE AMIDOHYDROLASE"/>
    <property type="match status" value="1"/>
</dbReference>
<protein>
    <submittedName>
        <fullName evidence="1">Adenosylcobinamide amidohydrolase</fullName>
    </submittedName>
</protein>
<evidence type="ECO:0000313" key="1">
    <source>
        <dbReference type="EMBL" id="KIT17555.1"/>
    </source>
</evidence>
<comment type="caution">
    <text evidence="1">The sequence shown here is derived from an EMBL/GenBank/DDBJ whole genome shotgun (WGS) entry which is preliminary data.</text>
</comment>
<reference evidence="1 2" key="1">
    <citation type="submission" date="2015-02" db="EMBL/GenBank/DDBJ databases">
        <title>Genome Sequence of Jannaschia aquimarina DSM28248, a member of the Roseobacter clade.</title>
        <authorList>
            <person name="Voget S."/>
            <person name="Daniel R."/>
        </authorList>
    </citation>
    <scope>NUCLEOTIDE SEQUENCE [LARGE SCALE GENOMIC DNA]</scope>
    <source>
        <strain evidence="1 2">GSW-M26</strain>
    </source>
</reference>
<name>A0A0D1EPG6_9RHOB</name>
<dbReference type="InterPro" id="IPR052209">
    <property type="entry name" value="CbiZ"/>
</dbReference>
<dbReference type="GO" id="GO:0016787">
    <property type="term" value="F:hydrolase activity"/>
    <property type="evidence" value="ECO:0007669"/>
    <property type="project" value="UniProtKB-KW"/>
</dbReference>
<dbReference type="EMBL" id="JYFE01000017">
    <property type="protein sequence ID" value="KIT17555.1"/>
    <property type="molecule type" value="Genomic_DNA"/>
</dbReference>
<evidence type="ECO:0000313" key="2">
    <source>
        <dbReference type="Proteomes" id="UP000032232"/>
    </source>
</evidence>
<dbReference type="Pfam" id="PF01955">
    <property type="entry name" value="CbiZ"/>
    <property type="match status" value="1"/>
</dbReference>
<keyword evidence="1" id="KW-0378">Hydrolase</keyword>
<proteinExistence type="predicted"/>